<dbReference type="EMBL" id="JBJXBP010000002">
    <property type="protein sequence ID" value="KAL3843479.1"/>
    <property type="molecule type" value="Genomic_DNA"/>
</dbReference>
<evidence type="ECO:0000313" key="2">
    <source>
        <dbReference type="Proteomes" id="UP001634393"/>
    </source>
</evidence>
<protein>
    <submittedName>
        <fullName evidence="1">Uncharacterized protein</fullName>
    </submittedName>
</protein>
<dbReference type="Proteomes" id="UP001634393">
    <property type="component" value="Unassembled WGS sequence"/>
</dbReference>
<gene>
    <name evidence="1" type="ORF">ACJIZ3_000882</name>
</gene>
<evidence type="ECO:0000313" key="1">
    <source>
        <dbReference type="EMBL" id="KAL3843479.1"/>
    </source>
</evidence>
<organism evidence="1 2">
    <name type="scientific">Penstemon smallii</name>
    <dbReference type="NCBI Taxonomy" id="265156"/>
    <lineage>
        <taxon>Eukaryota</taxon>
        <taxon>Viridiplantae</taxon>
        <taxon>Streptophyta</taxon>
        <taxon>Embryophyta</taxon>
        <taxon>Tracheophyta</taxon>
        <taxon>Spermatophyta</taxon>
        <taxon>Magnoliopsida</taxon>
        <taxon>eudicotyledons</taxon>
        <taxon>Gunneridae</taxon>
        <taxon>Pentapetalae</taxon>
        <taxon>asterids</taxon>
        <taxon>lamiids</taxon>
        <taxon>Lamiales</taxon>
        <taxon>Plantaginaceae</taxon>
        <taxon>Cheloneae</taxon>
        <taxon>Penstemon</taxon>
    </lineage>
</organism>
<sequence length="48" mass="5274">MKAKAREAAEKRALELGEEPVSQCFFICGNSCTELQRGPAFISDLQSL</sequence>
<comment type="caution">
    <text evidence="1">The sequence shown here is derived from an EMBL/GenBank/DDBJ whole genome shotgun (WGS) entry which is preliminary data.</text>
</comment>
<accession>A0ABD3U202</accession>
<reference evidence="1 2" key="1">
    <citation type="submission" date="2024-12" db="EMBL/GenBank/DDBJ databases">
        <title>The unique morphological basis and parallel evolutionary history of personate flowers in Penstemon.</title>
        <authorList>
            <person name="Depatie T.H."/>
            <person name="Wessinger C.A."/>
        </authorList>
    </citation>
    <scope>NUCLEOTIDE SEQUENCE [LARGE SCALE GENOMIC DNA]</scope>
    <source>
        <strain evidence="1">WTNN_2</strain>
        <tissue evidence="1">Leaf</tissue>
    </source>
</reference>
<proteinExistence type="predicted"/>
<dbReference type="AlphaFoldDB" id="A0ABD3U202"/>
<keyword evidence="2" id="KW-1185">Reference proteome</keyword>
<name>A0ABD3U202_9LAMI</name>